<evidence type="ECO:0000313" key="1">
    <source>
        <dbReference type="EMBL" id="AJD82157.1"/>
    </source>
</evidence>
<dbReference type="Proteomes" id="UP000031718">
    <property type="component" value="Segment"/>
</dbReference>
<dbReference type="EMBL" id="KP027195">
    <property type="protein sequence ID" value="AJD82157.1"/>
    <property type="molecule type" value="Genomic_DNA"/>
</dbReference>
<evidence type="ECO:0000313" key="2">
    <source>
        <dbReference type="Proteomes" id="UP000031718"/>
    </source>
</evidence>
<evidence type="ECO:0008006" key="3">
    <source>
        <dbReference type="Google" id="ProtNLM"/>
    </source>
</evidence>
<organism evidence="1 2">
    <name type="scientific">Mycobacterium phage Cosmo</name>
    <dbReference type="NCBI Taxonomy" id="1567467"/>
    <lineage>
        <taxon>Viruses</taxon>
        <taxon>Duplodnaviria</taxon>
        <taxon>Heunggongvirae</taxon>
        <taxon>Uroviricota</taxon>
        <taxon>Caudoviricetes</taxon>
        <taxon>Vilmaviridae</taxon>
        <taxon>Wildcatvirus</taxon>
        <taxon>Wildcatvirus wildcat</taxon>
        <taxon>Mycobacterium virus Wildcat</taxon>
    </lineage>
</organism>
<gene>
    <name evidence="1" type="primary">85</name>
    <name evidence="1" type="ORF">COSMO_85</name>
</gene>
<protein>
    <recommendedName>
        <fullName evidence="3">Holliday junction resolvase</fullName>
    </recommendedName>
</protein>
<proteinExistence type="predicted"/>
<name>A0A0B4ZXR8_9CAUD</name>
<sequence length="134" mass="14632">MSRSRASARQAGSAFETQTCKTFSDAFPELEIHRSPRWGAKDKGDLTGVKTSRVTPVTITLTLLPVQARLAVECKNVHDLSLPSALKEARIEAENAGAEVGIVVHKRFGTTDPLKQIVSMEMGDFLRLLGRPQS</sequence>
<reference evidence="1 2" key="1">
    <citation type="submission" date="2014-10" db="EMBL/GenBank/DDBJ databases">
        <authorList>
            <person name="Mackenzie J."/>
            <person name="Lekholoane M."/>
            <person name="Leqhaoe R."/>
            <person name="Mcunu Z."/>
            <person name="Mzobe Z."/>
            <person name="Rodel H."/>
            <person name="Seagreen C."/>
            <person name="Mazeka N."/>
            <person name="Larsen M.H."/>
            <person name="Rubin E.J."/>
            <person name="Russell D.A."/>
            <person name="Guerrero C.A."/>
            <person name="Bowman C.A."/>
            <person name="Jacobs-Sera D."/>
            <person name="Hendrix R.W."/>
            <person name="Hatfull G.F."/>
        </authorList>
    </citation>
    <scope>NUCLEOTIDE SEQUENCE [LARGE SCALE GENOMIC DNA]</scope>
</reference>
<accession>A0A0B4ZXR8</accession>